<gene>
    <name evidence="1" type="ORF">LY79DRAFT_70132</name>
</gene>
<dbReference type="GeneID" id="85449163"/>
<evidence type="ECO:0000313" key="2">
    <source>
        <dbReference type="Proteomes" id="UP001230504"/>
    </source>
</evidence>
<dbReference type="Proteomes" id="UP001230504">
    <property type="component" value="Unassembled WGS sequence"/>
</dbReference>
<accession>A0AAD8PL48</accession>
<sequence length="155" mass="16809">MDALVVFAVSSSPNLHCGEVISKHPLSSVVDHSNNKIKSRHPNSLLKLMDLHTISSSRGGVLPRTGLQVRLPSLTFSASTPSEQAIHTQVIQGSRAPSHILVLADSHGILHHRRQWCSLLRSEPRDPCPATPPTDLGARSRHCVVTKFLANQAGK</sequence>
<dbReference type="EMBL" id="JAHLJV010000124">
    <property type="protein sequence ID" value="KAK1569759.1"/>
    <property type="molecule type" value="Genomic_DNA"/>
</dbReference>
<comment type="caution">
    <text evidence="1">The sequence shown here is derived from an EMBL/GenBank/DDBJ whole genome shotgun (WGS) entry which is preliminary data.</text>
</comment>
<proteinExistence type="predicted"/>
<reference evidence="1" key="1">
    <citation type="submission" date="2021-06" db="EMBL/GenBank/DDBJ databases">
        <title>Comparative genomics, transcriptomics and evolutionary studies reveal genomic signatures of adaptation to plant cell wall in hemibiotrophic fungi.</title>
        <authorList>
            <consortium name="DOE Joint Genome Institute"/>
            <person name="Baroncelli R."/>
            <person name="Diaz J.F."/>
            <person name="Benocci T."/>
            <person name="Peng M."/>
            <person name="Battaglia E."/>
            <person name="Haridas S."/>
            <person name="Andreopoulos W."/>
            <person name="Labutti K."/>
            <person name="Pangilinan J."/>
            <person name="Floch G.L."/>
            <person name="Makela M.R."/>
            <person name="Henrissat B."/>
            <person name="Grigoriev I.V."/>
            <person name="Crouch J.A."/>
            <person name="De Vries R.P."/>
            <person name="Sukno S.A."/>
            <person name="Thon M.R."/>
        </authorList>
    </citation>
    <scope>NUCLEOTIDE SEQUENCE</scope>
    <source>
        <strain evidence="1">CBS 125086</strain>
    </source>
</reference>
<dbReference type="AlphaFoldDB" id="A0AAD8PL48"/>
<organism evidence="1 2">
    <name type="scientific">Colletotrichum navitas</name>
    <dbReference type="NCBI Taxonomy" id="681940"/>
    <lineage>
        <taxon>Eukaryota</taxon>
        <taxon>Fungi</taxon>
        <taxon>Dikarya</taxon>
        <taxon>Ascomycota</taxon>
        <taxon>Pezizomycotina</taxon>
        <taxon>Sordariomycetes</taxon>
        <taxon>Hypocreomycetidae</taxon>
        <taxon>Glomerellales</taxon>
        <taxon>Glomerellaceae</taxon>
        <taxon>Colletotrichum</taxon>
        <taxon>Colletotrichum graminicola species complex</taxon>
    </lineage>
</organism>
<dbReference type="RefSeq" id="XP_060407964.1">
    <property type="nucleotide sequence ID" value="XM_060564923.1"/>
</dbReference>
<protein>
    <submittedName>
        <fullName evidence="1">Uncharacterized protein</fullName>
    </submittedName>
</protein>
<keyword evidence="2" id="KW-1185">Reference proteome</keyword>
<evidence type="ECO:0000313" key="1">
    <source>
        <dbReference type="EMBL" id="KAK1569759.1"/>
    </source>
</evidence>
<name>A0AAD8PL48_9PEZI</name>